<protein>
    <submittedName>
        <fullName evidence="1">Uncharacterized protein</fullName>
    </submittedName>
</protein>
<gene>
    <name evidence="1" type="ORF">POPTR_004G058451v4</name>
</gene>
<dbReference type="Proteomes" id="UP000006729">
    <property type="component" value="Chromosome 4"/>
</dbReference>
<keyword evidence="2" id="KW-1185">Reference proteome</keyword>
<comment type="caution">
    <text evidence="1">The sequence shown here is derived from an EMBL/GenBank/DDBJ whole genome shotgun (WGS) entry which is preliminary data.</text>
</comment>
<accession>A0ACC0T337</accession>
<reference evidence="1 2" key="1">
    <citation type="journal article" date="2006" name="Science">
        <title>The genome of black cottonwood, Populus trichocarpa (Torr. &amp; Gray).</title>
        <authorList>
            <person name="Tuskan G.A."/>
            <person name="Difazio S."/>
            <person name="Jansson S."/>
            <person name="Bohlmann J."/>
            <person name="Grigoriev I."/>
            <person name="Hellsten U."/>
            <person name="Putnam N."/>
            <person name="Ralph S."/>
            <person name="Rombauts S."/>
            <person name="Salamov A."/>
            <person name="Schein J."/>
            <person name="Sterck L."/>
            <person name="Aerts A."/>
            <person name="Bhalerao R.R."/>
            <person name="Bhalerao R.P."/>
            <person name="Blaudez D."/>
            <person name="Boerjan W."/>
            <person name="Brun A."/>
            <person name="Brunner A."/>
            <person name="Busov V."/>
            <person name="Campbell M."/>
            <person name="Carlson J."/>
            <person name="Chalot M."/>
            <person name="Chapman J."/>
            <person name="Chen G.L."/>
            <person name="Cooper D."/>
            <person name="Coutinho P.M."/>
            <person name="Couturier J."/>
            <person name="Covert S."/>
            <person name="Cronk Q."/>
            <person name="Cunningham R."/>
            <person name="Davis J."/>
            <person name="Degroeve S."/>
            <person name="Dejardin A."/>
            <person name="Depamphilis C."/>
            <person name="Detter J."/>
            <person name="Dirks B."/>
            <person name="Dubchak I."/>
            <person name="Duplessis S."/>
            <person name="Ehlting J."/>
            <person name="Ellis B."/>
            <person name="Gendler K."/>
            <person name="Goodstein D."/>
            <person name="Gribskov M."/>
            <person name="Grimwood J."/>
            <person name="Groover A."/>
            <person name="Gunter L."/>
            <person name="Hamberger B."/>
            <person name="Heinze B."/>
            <person name="Helariutta Y."/>
            <person name="Henrissat B."/>
            <person name="Holligan D."/>
            <person name="Holt R."/>
            <person name="Huang W."/>
            <person name="Islam-Faridi N."/>
            <person name="Jones S."/>
            <person name="Jones-Rhoades M."/>
            <person name="Jorgensen R."/>
            <person name="Joshi C."/>
            <person name="Kangasjarvi J."/>
            <person name="Karlsson J."/>
            <person name="Kelleher C."/>
            <person name="Kirkpatrick R."/>
            <person name="Kirst M."/>
            <person name="Kohler A."/>
            <person name="Kalluri U."/>
            <person name="Larimer F."/>
            <person name="Leebens-Mack J."/>
            <person name="Leple J.C."/>
            <person name="Locascio P."/>
            <person name="Lou Y."/>
            <person name="Lucas S."/>
            <person name="Martin F."/>
            <person name="Montanini B."/>
            <person name="Napoli C."/>
            <person name="Nelson D.R."/>
            <person name="Nelson C."/>
            <person name="Nieminen K."/>
            <person name="Nilsson O."/>
            <person name="Pereda V."/>
            <person name="Peter G."/>
            <person name="Philippe R."/>
            <person name="Pilate G."/>
            <person name="Poliakov A."/>
            <person name="Razumovskaya J."/>
            <person name="Richardson P."/>
            <person name="Rinaldi C."/>
            <person name="Ritland K."/>
            <person name="Rouze P."/>
            <person name="Ryaboy D."/>
            <person name="Schmutz J."/>
            <person name="Schrader J."/>
            <person name="Segerman B."/>
            <person name="Shin H."/>
            <person name="Siddiqui A."/>
            <person name="Sterky F."/>
            <person name="Terry A."/>
            <person name="Tsai C.J."/>
            <person name="Uberbacher E."/>
            <person name="Unneberg P."/>
            <person name="Vahala J."/>
            <person name="Wall K."/>
            <person name="Wessler S."/>
            <person name="Yang G."/>
            <person name="Yin T."/>
            <person name="Douglas C."/>
            <person name="Marra M."/>
            <person name="Sandberg G."/>
            <person name="Van de Peer Y."/>
            <person name="Rokhsar D."/>
        </authorList>
    </citation>
    <scope>NUCLEOTIDE SEQUENCE [LARGE SCALE GENOMIC DNA]</scope>
    <source>
        <strain evidence="2">cv. Nisqually</strain>
    </source>
</reference>
<evidence type="ECO:0000313" key="2">
    <source>
        <dbReference type="Proteomes" id="UP000006729"/>
    </source>
</evidence>
<dbReference type="EMBL" id="CM009293">
    <property type="protein sequence ID" value="KAI9395980.1"/>
    <property type="molecule type" value="Genomic_DNA"/>
</dbReference>
<organism evidence="1 2">
    <name type="scientific">Populus trichocarpa</name>
    <name type="common">Western balsam poplar</name>
    <name type="synonym">Populus balsamifera subsp. trichocarpa</name>
    <dbReference type="NCBI Taxonomy" id="3694"/>
    <lineage>
        <taxon>Eukaryota</taxon>
        <taxon>Viridiplantae</taxon>
        <taxon>Streptophyta</taxon>
        <taxon>Embryophyta</taxon>
        <taxon>Tracheophyta</taxon>
        <taxon>Spermatophyta</taxon>
        <taxon>Magnoliopsida</taxon>
        <taxon>eudicotyledons</taxon>
        <taxon>Gunneridae</taxon>
        <taxon>Pentapetalae</taxon>
        <taxon>rosids</taxon>
        <taxon>fabids</taxon>
        <taxon>Malpighiales</taxon>
        <taxon>Salicaceae</taxon>
        <taxon>Saliceae</taxon>
        <taxon>Populus</taxon>
    </lineage>
</organism>
<proteinExistence type="predicted"/>
<evidence type="ECO:0000313" key="1">
    <source>
        <dbReference type="EMBL" id="KAI9395980.1"/>
    </source>
</evidence>
<name>A0ACC0T337_POPTR</name>
<sequence>MRANQERRRLFLMAFATQSAVWLALLIIRLTETEGMLDNRCFISAIIGGISPPGTGLMAVTTVAASDSTVITWNVRVGVETQWKWKHQRKQLSHSELISIASFRRFHKLIINLLLRKLIL</sequence>